<dbReference type="Proteomes" id="UP000002014">
    <property type="component" value="Chromosome"/>
</dbReference>
<organism evidence="1 2">
    <name type="scientific">Prochlorococcus marinus (strain MIT 9215)</name>
    <dbReference type="NCBI Taxonomy" id="93060"/>
    <lineage>
        <taxon>Bacteria</taxon>
        <taxon>Bacillati</taxon>
        <taxon>Cyanobacteriota</taxon>
        <taxon>Cyanophyceae</taxon>
        <taxon>Synechococcales</taxon>
        <taxon>Prochlorococcaceae</taxon>
        <taxon>Prochlorococcus</taxon>
    </lineage>
</organism>
<protein>
    <submittedName>
        <fullName evidence="1">Uncharacterized protein</fullName>
    </submittedName>
</protein>
<dbReference type="AlphaFoldDB" id="A8G608"/>
<dbReference type="eggNOG" id="ENOG502Z8FA">
    <property type="taxonomic scope" value="Bacteria"/>
</dbReference>
<name>A8G608_PROM2</name>
<proteinExistence type="predicted"/>
<dbReference type="RefSeq" id="WP_012008087.1">
    <property type="nucleotide sequence ID" value="NC_009840.1"/>
</dbReference>
<reference evidence="1 2" key="1">
    <citation type="journal article" date="2007" name="PLoS Genet.">
        <title>Patterns and implications of gene gain and loss in the evolution of Prochlorococcus.</title>
        <authorList>
            <person name="Kettler G.C."/>
            <person name="Martiny A.C."/>
            <person name="Huang K."/>
            <person name="Zucker J."/>
            <person name="Coleman M.L."/>
            <person name="Rodrigue S."/>
            <person name="Chen F."/>
            <person name="Lapidus A."/>
            <person name="Ferriera S."/>
            <person name="Johnson J."/>
            <person name="Steglich C."/>
            <person name="Church G.M."/>
            <person name="Richardson P."/>
            <person name="Chisholm S.W."/>
        </authorList>
    </citation>
    <scope>NUCLEOTIDE SEQUENCE [LARGE SCALE GENOMIC DNA]</scope>
    <source>
        <strain evidence="1 2">MIT 9215</strain>
    </source>
</reference>
<gene>
    <name evidence="1" type="ordered locus">P9215_14261</name>
</gene>
<dbReference type="KEGG" id="pmh:P9215_14261"/>
<evidence type="ECO:0000313" key="2">
    <source>
        <dbReference type="Proteomes" id="UP000002014"/>
    </source>
</evidence>
<dbReference type="OrthoDB" id="9795420at2"/>
<dbReference type="EMBL" id="CP000825">
    <property type="protein sequence ID" value="ABV51039.1"/>
    <property type="molecule type" value="Genomic_DNA"/>
</dbReference>
<accession>A8G608</accession>
<dbReference type="HOGENOM" id="CLU_085278_0_0_3"/>
<sequence length="301" mass="34298">MHITSHLSLLRTKYFLKKHKKTSIKEDIHLIKSLLRNVDTPFLIGRLGFTESLVIGNIITKYYDQSVEKEAEQESGVFPGDFLTTILCASEQLFALNNCDLLAVWPIPYLRKATSVSKFSGNFIDLESLNLLKCLSISEIWSTLLLNKKVLIISPFKETIKRNYLKKGQIKNLNKILPDFKSLDVIKAPYGTFANSIDTFNSSWINNLHNIQKKMSKIDYDICLTGCGAYGFPLACYSKVFLEKPALHLGGALQLLFGIKGQRWTRKEHAFSIKKYMDSWESPLMVDQPKDPNSIEKGAYF</sequence>
<evidence type="ECO:0000313" key="1">
    <source>
        <dbReference type="EMBL" id="ABV51039.1"/>
    </source>
</evidence>